<dbReference type="InterPro" id="IPR006311">
    <property type="entry name" value="TAT_signal"/>
</dbReference>
<sequence>MTERATKPSLVPTGRSALSRRSMLVAGTAAAGLTVVAPAAGWAGPAGATDPGSTPAAVPPRDPFTLGVASGDPFPDGMVLWTRLAPDPLAEDGMGGMPARNVAVQWELARDERFRRVVRRGTEHARPELGHSVHVELSGLRSGTEYFFRFRSGRHHSPVGRTRTAPEHGVLGGGLSMCFASCAQYEHGYFTAYRRLAEEEPDLVLHLGDYQYEYRAGDYDAPGGNVRDHDGPETETLANYRQRHAQYKADTDLQAAHAVAPWLVVWDDHEIDNNWAGEVPEKPEIPQPDFAARRTAAAQAYYENMPLRRSSVPAGVDIRLYRKLRWGGLANFHMMDTRQYRDDQACGDGWKDCDEAGNPTRTITGAEQEAWLLDGFRRSRARWDILGQQVFFTQRENASGANSMDAWDGYAASRDRVTQGWVDAGVRNAVVLTGDVHTHWANEVKLDYNDPDSRSVGTELVCSSITSGGDGADSDPNDNESVQLNPHIKFFNGQRGYVRTRITRDELRADFRVVDRVSVPDAQVHTRASFVVPDREATLHEA</sequence>
<dbReference type="Gene3D" id="3.60.21.70">
    <property type="entry name" value="PhoD-like phosphatase"/>
    <property type="match status" value="1"/>
</dbReference>
<dbReference type="CDD" id="cd07389">
    <property type="entry name" value="MPP_PhoD"/>
    <property type="match status" value="1"/>
</dbReference>
<evidence type="ECO:0000313" key="5">
    <source>
        <dbReference type="EMBL" id="AOS65741.1"/>
    </source>
</evidence>
<name>A0AAC9HV62_9PSEU</name>
<feature type="region of interest" description="Disordered" evidence="1">
    <location>
        <begin position="464"/>
        <end position="483"/>
    </location>
</feature>
<dbReference type="Pfam" id="PF09423">
    <property type="entry name" value="PhoD"/>
    <property type="match status" value="1"/>
</dbReference>
<dbReference type="InterPro" id="IPR029052">
    <property type="entry name" value="Metallo-depent_PP-like"/>
</dbReference>
<dbReference type="SUPFAM" id="SSF56300">
    <property type="entry name" value="Metallo-dependent phosphatases"/>
    <property type="match status" value="1"/>
</dbReference>
<dbReference type="GO" id="GO:0004035">
    <property type="term" value="F:alkaline phosphatase activity"/>
    <property type="evidence" value="ECO:0007669"/>
    <property type="project" value="UniProtKB-EC"/>
</dbReference>
<dbReference type="Pfam" id="PF16655">
    <property type="entry name" value="PhoD_N"/>
    <property type="match status" value="1"/>
</dbReference>
<organism evidence="5 6">
    <name type="scientific">Actinoalloteichus hymeniacidonis</name>
    <dbReference type="NCBI Taxonomy" id="340345"/>
    <lineage>
        <taxon>Bacteria</taxon>
        <taxon>Bacillati</taxon>
        <taxon>Actinomycetota</taxon>
        <taxon>Actinomycetes</taxon>
        <taxon>Pseudonocardiales</taxon>
        <taxon>Pseudonocardiaceae</taxon>
        <taxon>Actinoalloteichus</taxon>
    </lineage>
</organism>
<feature type="signal peptide" evidence="2">
    <location>
        <begin position="1"/>
        <end position="48"/>
    </location>
</feature>
<dbReference type="PANTHER" id="PTHR43606">
    <property type="entry name" value="PHOSPHATASE, PUTATIVE (AFU_ORTHOLOGUE AFUA_6G08710)-RELATED"/>
    <property type="match status" value="1"/>
</dbReference>
<evidence type="ECO:0000313" key="6">
    <source>
        <dbReference type="Proteomes" id="UP000095210"/>
    </source>
</evidence>
<dbReference type="PANTHER" id="PTHR43606:SF2">
    <property type="entry name" value="ALKALINE PHOSPHATASE FAMILY PROTEIN (AFU_ORTHOLOGUE AFUA_5G03860)"/>
    <property type="match status" value="1"/>
</dbReference>
<dbReference type="EMBL" id="CP014859">
    <property type="protein sequence ID" value="AOS65741.1"/>
    <property type="molecule type" value="Genomic_DNA"/>
</dbReference>
<feature type="domain" description="Phospholipase D N-terminal" evidence="4">
    <location>
        <begin position="66"/>
        <end position="164"/>
    </location>
</feature>
<protein>
    <submittedName>
        <fullName evidence="5">Phosphodiesterase/alkaline phosphatase D</fullName>
        <ecNumber evidence="5">3.1.3.1</ecNumber>
    </submittedName>
</protein>
<feature type="chain" id="PRO_5041958094" evidence="2">
    <location>
        <begin position="49"/>
        <end position="542"/>
    </location>
</feature>
<dbReference type="Gene3D" id="2.60.40.380">
    <property type="entry name" value="Purple acid phosphatase-like, N-terminal"/>
    <property type="match status" value="1"/>
</dbReference>
<evidence type="ECO:0000259" key="3">
    <source>
        <dbReference type="Pfam" id="PF09423"/>
    </source>
</evidence>
<evidence type="ECO:0000259" key="4">
    <source>
        <dbReference type="Pfam" id="PF16655"/>
    </source>
</evidence>
<dbReference type="KEGG" id="ahm:TL08_24815"/>
<dbReference type="PROSITE" id="PS51318">
    <property type="entry name" value="TAT"/>
    <property type="match status" value="1"/>
</dbReference>
<accession>A0AAC9HV62</accession>
<gene>
    <name evidence="5" type="ORF">TL08_24815</name>
</gene>
<evidence type="ECO:0000256" key="2">
    <source>
        <dbReference type="SAM" id="SignalP"/>
    </source>
</evidence>
<keyword evidence="6" id="KW-1185">Reference proteome</keyword>
<keyword evidence="5" id="KW-0378">Hydrolase</keyword>
<dbReference type="Proteomes" id="UP000095210">
    <property type="component" value="Chromosome"/>
</dbReference>
<dbReference type="AlphaFoldDB" id="A0AAC9HV62"/>
<dbReference type="InterPro" id="IPR032093">
    <property type="entry name" value="PhoD_N"/>
</dbReference>
<dbReference type="InterPro" id="IPR018946">
    <property type="entry name" value="PhoD-like_MPP"/>
</dbReference>
<feature type="domain" description="PhoD-like phosphatase metallophosphatase" evidence="3">
    <location>
        <begin position="178"/>
        <end position="511"/>
    </location>
</feature>
<proteinExistence type="predicted"/>
<keyword evidence="2" id="KW-0732">Signal</keyword>
<dbReference type="InterPro" id="IPR052900">
    <property type="entry name" value="Phospholipid_Metab_Enz"/>
</dbReference>
<dbReference type="EC" id="3.1.3.1" evidence="5"/>
<dbReference type="InterPro" id="IPR038607">
    <property type="entry name" value="PhoD-like_sf"/>
</dbReference>
<evidence type="ECO:0000256" key="1">
    <source>
        <dbReference type="SAM" id="MobiDB-lite"/>
    </source>
</evidence>
<reference evidence="6" key="1">
    <citation type="submission" date="2016-03" db="EMBL/GenBank/DDBJ databases">
        <title>Complete genome sequence of the type strain Actinoalloteichus hymeniacidonis DSM 45092.</title>
        <authorList>
            <person name="Schaffert L."/>
            <person name="Albersmeier A."/>
            <person name="Winkler A."/>
            <person name="Kalinowski J."/>
            <person name="Zotchev S."/>
            <person name="Ruckert C."/>
        </authorList>
    </citation>
    <scope>NUCLEOTIDE SEQUENCE [LARGE SCALE GENOMIC DNA]</scope>
    <source>
        <strain evidence="6">HPA177(T) (DSM 45092(T))</strain>
    </source>
</reference>